<dbReference type="AlphaFoldDB" id="A0A8I1KLJ1"/>
<sequence length="100" mass="10896">MSDLADRHDCGFKESHQYALVQKLLGTIDEHLNEAQVSACPACLRDAMMVVAALLHFEAEKNTRDHEPLAVADSFADVAREKMDAVVDAVLELGSGGRVM</sequence>
<evidence type="ECO:0000313" key="1">
    <source>
        <dbReference type="EMBL" id="MBJ7543478.1"/>
    </source>
</evidence>
<protein>
    <submittedName>
        <fullName evidence="1">Uncharacterized protein</fullName>
    </submittedName>
</protein>
<proteinExistence type="predicted"/>
<dbReference type="EMBL" id="JAEMUK010000014">
    <property type="protein sequence ID" value="MBJ7543478.1"/>
    <property type="molecule type" value="Genomic_DNA"/>
</dbReference>
<evidence type="ECO:0000313" key="2">
    <source>
        <dbReference type="Proteomes" id="UP000623250"/>
    </source>
</evidence>
<gene>
    <name evidence="1" type="ORF">JDN41_07895</name>
</gene>
<reference evidence="1 2" key="1">
    <citation type="submission" date="2020-12" db="EMBL/GenBank/DDBJ databases">
        <title>Revised draft genomes of Rhodomicrobium vannielii ATCC 17100 and Rhodomicrobium udaipurense JA643.</title>
        <authorList>
            <person name="Conners E.M."/>
            <person name="Davenport E.J."/>
            <person name="Bose A."/>
        </authorList>
    </citation>
    <scope>NUCLEOTIDE SEQUENCE [LARGE SCALE GENOMIC DNA]</scope>
    <source>
        <strain evidence="1 2">JA643</strain>
    </source>
</reference>
<name>A0A8I1KLJ1_9HYPH</name>
<keyword evidence="2" id="KW-1185">Reference proteome</keyword>
<comment type="caution">
    <text evidence="1">The sequence shown here is derived from an EMBL/GenBank/DDBJ whole genome shotgun (WGS) entry which is preliminary data.</text>
</comment>
<dbReference type="Proteomes" id="UP000623250">
    <property type="component" value="Unassembled WGS sequence"/>
</dbReference>
<accession>A0A8I1KLJ1</accession>
<organism evidence="1 2">
    <name type="scientific">Rhodomicrobium udaipurense</name>
    <dbReference type="NCBI Taxonomy" id="1202716"/>
    <lineage>
        <taxon>Bacteria</taxon>
        <taxon>Pseudomonadati</taxon>
        <taxon>Pseudomonadota</taxon>
        <taxon>Alphaproteobacteria</taxon>
        <taxon>Hyphomicrobiales</taxon>
        <taxon>Hyphomicrobiaceae</taxon>
        <taxon>Rhodomicrobium</taxon>
    </lineage>
</organism>